<dbReference type="GO" id="GO:0003677">
    <property type="term" value="F:DNA binding"/>
    <property type="evidence" value="ECO:0007669"/>
    <property type="project" value="UniProtKB-UniRule"/>
</dbReference>
<dbReference type="Gene3D" id="3.10.150.10">
    <property type="entry name" value="DNA Polymerase III, subunit A, domain 2"/>
    <property type="match status" value="1"/>
</dbReference>
<evidence type="ECO:0000259" key="11">
    <source>
        <dbReference type="Pfam" id="PF02767"/>
    </source>
</evidence>
<dbReference type="GO" id="GO:0008408">
    <property type="term" value="F:3'-5' exonuclease activity"/>
    <property type="evidence" value="ECO:0007669"/>
    <property type="project" value="InterPro"/>
</dbReference>
<dbReference type="Pfam" id="PF02767">
    <property type="entry name" value="DNA_pol3_beta_2"/>
    <property type="match status" value="1"/>
</dbReference>
<dbReference type="NCBIfam" id="TIGR00663">
    <property type="entry name" value="dnan"/>
    <property type="match status" value="1"/>
</dbReference>
<keyword evidence="3 9" id="KW-0963">Cytoplasm</keyword>
<keyword evidence="7 9" id="KW-0239">DNA-directed DNA polymerase</keyword>
<dbReference type="InterPro" id="IPR001001">
    <property type="entry name" value="DNA_polIII_beta"/>
</dbReference>
<dbReference type="GO" id="GO:0005737">
    <property type="term" value="C:cytoplasm"/>
    <property type="evidence" value="ECO:0007669"/>
    <property type="project" value="UniProtKB-SubCell"/>
</dbReference>
<dbReference type="SUPFAM" id="SSF55979">
    <property type="entry name" value="DNA clamp"/>
    <property type="match status" value="3"/>
</dbReference>
<evidence type="ECO:0000256" key="1">
    <source>
        <dbReference type="ARBA" id="ARBA00004496"/>
    </source>
</evidence>
<evidence type="ECO:0000256" key="6">
    <source>
        <dbReference type="ARBA" id="ARBA00022705"/>
    </source>
</evidence>
<protein>
    <recommendedName>
        <fullName evidence="9">Beta sliding clamp</fullName>
    </recommendedName>
</protein>
<organism evidence="13 14">
    <name type="scientific">Candidatus Wildermuthbacteria bacterium GWA2_46_15</name>
    <dbReference type="NCBI Taxonomy" id="1802443"/>
    <lineage>
        <taxon>Bacteria</taxon>
        <taxon>Candidatus Wildermuthiibacteriota</taxon>
    </lineage>
</organism>
<comment type="subunit">
    <text evidence="9">Forms a ring-shaped head-to-tail homodimer around DNA.</text>
</comment>
<dbReference type="PANTHER" id="PTHR30478:SF0">
    <property type="entry name" value="BETA SLIDING CLAMP"/>
    <property type="match status" value="1"/>
</dbReference>
<evidence type="ECO:0000259" key="12">
    <source>
        <dbReference type="Pfam" id="PF02768"/>
    </source>
</evidence>
<evidence type="ECO:0000256" key="9">
    <source>
        <dbReference type="PIRNR" id="PIRNR000804"/>
    </source>
</evidence>
<keyword evidence="5 9" id="KW-0548">Nucleotidyltransferase</keyword>
<gene>
    <name evidence="13" type="ORF">A2117_02420</name>
</gene>
<dbReference type="GO" id="GO:0003887">
    <property type="term" value="F:DNA-directed DNA polymerase activity"/>
    <property type="evidence" value="ECO:0007669"/>
    <property type="project" value="UniProtKB-UniRule"/>
</dbReference>
<evidence type="ECO:0000256" key="2">
    <source>
        <dbReference type="ARBA" id="ARBA00010752"/>
    </source>
</evidence>
<proteinExistence type="inferred from homology"/>
<feature type="domain" description="DNA polymerase III beta sliding clamp C-terminal" evidence="12">
    <location>
        <begin position="252"/>
        <end position="374"/>
    </location>
</feature>
<comment type="caution">
    <text evidence="13">The sequence shown here is derived from an EMBL/GenBank/DDBJ whole genome shotgun (WGS) entry which is preliminary data.</text>
</comment>
<dbReference type="Gene3D" id="3.70.10.10">
    <property type="match status" value="1"/>
</dbReference>
<evidence type="ECO:0000259" key="10">
    <source>
        <dbReference type="Pfam" id="PF00712"/>
    </source>
</evidence>
<evidence type="ECO:0000256" key="3">
    <source>
        <dbReference type="ARBA" id="ARBA00022490"/>
    </source>
</evidence>
<comment type="function">
    <text evidence="9">Confers DNA tethering and processivity to DNA polymerases and other proteins. Acts as a clamp, forming a ring around DNA (a reaction catalyzed by the clamp-loading complex) which diffuses in an ATP-independent manner freely and bidirectionally along dsDNA. Initially characterized for its ability to contact the catalytic subunit of DNA polymerase III (Pol III), a complex, multichain enzyme responsible for most of the replicative synthesis in bacteria; Pol III exhibits 3'-5' exonuclease proofreading activity. The beta chain is required for initiation of replication as well as for processivity of DNA replication.</text>
</comment>
<dbReference type="Proteomes" id="UP000179245">
    <property type="component" value="Unassembled WGS sequence"/>
</dbReference>
<dbReference type="PANTHER" id="PTHR30478">
    <property type="entry name" value="DNA POLYMERASE III SUBUNIT BETA"/>
    <property type="match status" value="1"/>
</dbReference>
<comment type="subcellular location">
    <subcellularLocation>
        <location evidence="1 9">Cytoplasm</location>
    </subcellularLocation>
</comment>
<evidence type="ECO:0000256" key="4">
    <source>
        <dbReference type="ARBA" id="ARBA00022679"/>
    </source>
</evidence>
<dbReference type="InterPro" id="IPR022635">
    <property type="entry name" value="DNA_polIII_beta_C"/>
</dbReference>
<dbReference type="CDD" id="cd00140">
    <property type="entry name" value="beta_clamp"/>
    <property type="match status" value="1"/>
</dbReference>
<evidence type="ECO:0000256" key="7">
    <source>
        <dbReference type="ARBA" id="ARBA00022932"/>
    </source>
</evidence>
<feature type="domain" description="DNA polymerase III beta sliding clamp N-terminal" evidence="10">
    <location>
        <begin position="1"/>
        <end position="118"/>
    </location>
</feature>
<evidence type="ECO:0000313" key="14">
    <source>
        <dbReference type="Proteomes" id="UP000179245"/>
    </source>
</evidence>
<dbReference type="GO" id="GO:0006271">
    <property type="term" value="P:DNA strand elongation involved in DNA replication"/>
    <property type="evidence" value="ECO:0007669"/>
    <property type="project" value="TreeGrafter"/>
</dbReference>
<dbReference type="Pfam" id="PF02768">
    <property type="entry name" value="DNA_pol3_beta_3"/>
    <property type="match status" value="1"/>
</dbReference>
<keyword evidence="6 9" id="KW-0235">DNA replication</keyword>
<dbReference type="PIRSF" id="PIRSF000804">
    <property type="entry name" value="DNA_pol_III_b"/>
    <property type="match status" value="1"/>
</dbReference>
<evidence type="ECO:0000313" key="13">
    <source>
        <dbReference type="EMBL" id="OHA62806.1"/>
    </source>
</evidence>
<dbReference type="AlphaFoldDB" id="A0A1G2QQM1"/>
<dbReference type="InterPro" id="IPR022634">
    <property type="entry name" value="DNA_polIII_beta_N"/>
</dbReference>
<accession>A0A1G2QQM1</accession>
<name>A0A1G2QQM1_9BACT</name>
<comment type="similarity">
    <text evidence="2 9">Belongs to the beta sliding clamp family.</text>
</comment>
<dbReference type="STRING" id="1802443.A2117_02420"/>
<feature type="domain" description="DNA polymerase III beta sliding clamp central" evidence="11">
    <location>
        <begin position="136"/>
        <end position="249"/>
    </location>
</feature>
<dbReference type="GO" id="GO:0009360">
    <property type="term" value="C:DNA polymerase III complex"/>
    <property type="evidence" value="ECO:0007669"/>
    <property type="project" value="InterPro"/>
</dbReference>
<keyword evidence="8" id="KW-0238">DNA-binding</keyword>
<dbReference type="EMBL" id="MHTO01000003">
    <property type="protein sequence ID" value="OHA62806.1"/>
    <property type="molecule type" value="Genomic_DNA"/>
</dbReference>
<evidence type="ECO:0000256" key="8">
    <source>
        <dbReference type="ARBA" id="ARBA00023125"/>
    </source>
</evidence>
<reference evidence="13 14" key="1">
    <citation type="journal article" date="2016" name="Nat. Commun.">
        <title>Thousands of microbial genomes shed light on interconnected biogeochemical processes in an aquifer system.</title>
        <authorList>
            <person name="Anantharaman K."/>
            <person name="Brown C.T."/>
            <person name="Hug L.A."/>
            <person name="Sharon I."/>
            <person name="Castelle C.J."/>
            <person name="Probst A.J."/>
            <person name="Thomas B.C."/>
            <person name="Singh A."/>
            <person name="Wilkins M.J."/>
            <person name="Karaoz U."/>
            <person name="Brodie E.L."/>
            <person name="Williams K.H."/>
            <person name="Hubbard S.S."/>
            <person name="Banfield J.F."/>
        </authorList>
    </citation>
    <scope>NUCLEOTIDE SEQUENCE [LARGE SCALE GENOMIC DNA]</scope>
</reference>
<sequence>MRTIILKENFKEGLGAVGRIAQKNLSLPILNSVLLSCEKNFICLKATDLEMGMKWWILSKVEKEGRVACSLKVLQSLIDSLPAEKLSLKAEEKKLLLEADGFRAQINSLDAEEFPIIPEPEGEISFVIKNSQFIEGLSQVVEMTAVSLIKPEISGVHFNLSGNQFKMVATDSFRLAEKTISLDKKLEKEASFILPQRACREIINAFGEREENLRFYLSPNQIVLESLMEETPHPRVQFFTRLIEGEYPNYQEIIPKEFRFKAFLQKNEFLQRLKAVSLFSNKINEVKIKISSERQEIELEGQNPEVGQSSSVFSARIEGEKEAMEVSFNWRFLVDGLNQIRDKEFVLALSKDEGPAVMKPKEESGYLYLLMPLRI</sequence>
<dbReference type="Pfam" id="PF00712">
    <property type="entry name" value="DNA_pol3_beta"/>
    <property type="match status" value="1"/>
</dbReference>
<dbReference type="SMART" id="SM00480">
    <property type="entry name" value="POL3Bc"/>
    <property type="match status" value="1"/>
</dbReference>
<keyword evidence="4 9" id="KW-0808">Transferase</keyword>
<dbReference type="InterPro" id="IPR022637">
    <property type="entry name" value="DNA_polIII_beta_cen"/>
</dbReference>
<dbReference type="InterPro" id="IPR046938">
    <property type="entry name" value="DNA_clamp_sf"/>
</dbReference>
<evidence type="ECO:0000256" key="5">
    <source>
        <dbReference type="ARBA" id="ARBA00022695"/>
    </source>
</evidence>